<dbReference type="AlphaFoldDB" id="A0A8J7Z9A4"/>
<dbReference type="Proteomes" id="UP000646053">
    <property type="component" value="Unassembled WGS sequence"/>
</dbReference>
<organism evidence="1 2">
    <name type="scientific">Myxacorys almedinensis A</name>
    <dbReference type="NCBI Taxonomy" id="2690445"/>
    <lineage>
        <taxon>Bacteria</taxon>
        <taxon>Bacillati</taxon>
        <taxon>Cyanobacteriota</taxon>
        <taxon>Cyanophyceae</taxon>
        <taxon>Leptolyngbyales</taxon>
        <taxon>Leptolyngbyaceae</taxon>
        <taxon>Myxacorys</taxon>
        <taxon>Myxacorys almedinensis</taxon>
    </lineage>
</organism>
<dbReference type="EMBL" id="WVIE01000019">
    <property type="protein sequence ID" value="NDJ18793.1"/>
    <property type="molecule type" value="Genomic_DNA"/>
</dbReference>
<protein>
    <submittedName>
        <fullName evidence="1">Uncharacterized protein</fullName>
    </submittedName>
</protein>
<accession>A0A8J7Z9A4</accession>
<name>A0A8J7Z9A4_9CYAN</name>
<sequence>MRYLPFVELTLILAIDGMQPDVGHEVLWVIREVLSGEILYEADRYAKKELKKRVRGVRQIERTGSQEPDNGMNEVVAGYCQAVRAALTDDGHPPLDASGLTLQQRLSAIDHSLEQMAQKGIYPSP</sequence>
<comment type="caution">
    <text evidence="1">The sequence shown here is derived from an EMBL/GenBank/DDBJ whole genome shotgun (WGS) entry which is preliminary data.</text>
</comment>
<evidence type="ECO:0000313" key="1">
    <source>
        <dbReference type="EMBL" id="NDJ18793.1"/>
    </source>
</evidence>
<reference evidence="1" key="1">
    <citation type="submission" date="2019-12" db="EMBL/GenBank/DDBJ databases">
        <title>High-Quality draft genome sequences of three cyanobacteria isolated from the limestone walls of the Old Cathedral of Coimbra.</title>
        <authorList>
            <person name="Tiago I."/>
            <person name="Soares F."/>
            <person name="Portugal A."/>
        </authorList>
    </citation>
    <scope>NUCLEOTIDE SEQUENCE</scope>
    <source>
        <strain evidence="1">A</strain>
    </source>
</reference>
<keyword evidence="2" id="KW-1185">Reference proteome</keyword>
<gene>
    <name evidence="1" type="ORF">GS601_16100</name>
</gene>
<proteinExistence type="predicted"/>
<evidence type="ECO:0000313" key="2">
    <source>
        <dbReference type="Proteomes" id="UP000646053"/>
    </source>
</evidence>